<dbReference type="Pfam" id="PF00322">
    <property type="entry name" value="Endothelin"/>
    <property type="match status" value="1"/>
</dbReference>
<dbReference type="EMBL" id="VCAZ01000008">
    <property type="protein sequence ID" value="TSK28165.1"/>
    <property type="molecule type" value="Genomic_DNA"/>
</dbReference>
<evidence type="ECO:0000256" key="6">
    <source>
        <dbReference type="SAM" id="SignalP"/>
    </source>
</evidence>
<dbReference type="GO" id="GO:0019229">
    <property type="term" value="P:regulation of vasoconstriction"/>
    <property type="evidence" value="ECO:0007669"/>
    <property type="project" value="InterPro"/>
</dbReference>
<dbReference type="AlphaFoldDB" id="A0A556TNS2"/>
<protein>
    <submittedName>
        <fullName evidence="8">Endothelin-2</fullName>
    </submittedName>
</protein>
<evidence type="ECO:0000256" key="1">
    <source>
        <dbReference type="ARBA" id="ARBA00004613"/>
    </source>
</evidence>
<keyword evidence="9" id="KW-1185">Reference proteome</keyword>
<proteinExistence type="inferred from homology"/>
<gene>
    <name evidence="8" type="ORF">Baya_2352</name>
</gene>
<dbReference type="Proteomes" id="UP000319801">
    <property type="component" value="Unassembled WGS sequence"/>
</dbReference>
<comment type="caution">
    <text evidence="8">The sequence shown here is derived from an EMBL/GenBank/DDBJ whole genome shotgun (WGS) entry which is preliminary data.</text>
</comment>
<dbReference type="GO" id="GO:0003100">
    <property type="term" value="P:regulation of systemic arterial blood pressure by endothelin"/>
    <property type="evidence" value="ECO:0007669"/>
    <property type="project" value="TreeGrafter"/>
</dbReference>
<evidence type="ECO:0000313" key="8">
    <source>
        <dbReference type="EMBL" id="TSK28165.1"/>
    </source>
</evidence>
<comment type="similarity">
    <text evidence="2">Belongs to the endothelin/sarafotoxin family.</text>
</comment>
<dbReference type="PROSITE" id="PS00270">
    <property type="entry name" value="ENDOTHELIN"/>
    <property type="match status" value="2"/>
</dbReference>
<dbReference type="PANTHER" id="PTHR13874">
    <property type="entry name" value="ENDOTHELIN"/>
    <property type="match status" value="1"/>
</dbReference>
<dbReference type="SMART" id="SM00272">
    <property type="entry name" value="END"/>
    <property type="match status" value="2"/>
</dbReference>
<organism evidence="8 9">
    <name type="scientific">Bagarius yarrelli</name>
    <name type="common">Goonch</name>
    <name type="synonym">Bagrus yarrelli</name>
    <dbReference type="NCBI Taxonomy" id="175774"/>
    <lineage>
        <taxon>Eukaryota</taxon>
        <taxon>Metazoa</taxon>
        <taxon>Chordata</taxon>
        <taxon>Craniata</taxon>
        <taxon>Vertebrata</taxon>
        <taxon>Euteleostomi</taxon>
        <taxon>Actinopterygii</taxon>
        <taxon>Neopterygii</taxon>
        <taxon>Teleostei</taxon>
        <taxon>Ostariophysi</taxon>
        <taxon>Siluriformes</taxon>
        <taxon>Sisoridae</taxon>
        <taxon>Sisorinae</taxon>
        <taxon>Bagarius</taxon>
    </lineage>
</organism>
<evidence type="ECO:0000313" key="9">
    <source>
        <dbReference type="Proteomes" id="UP000319801"/>
    </source>
</evidence>
<keyword evidence="4" id="KW-0838">Vasoactive</keyword>
<dbReference type="OrthoDB" id="8873756at2759"/>
<sequence length="176" mass="19452">MDLSLHTVLLISATFCVFLEEGFGLPLPQAPESQTSSLSAGRVRTKRCSCSNWMDKECIYFCHLDIIWVNTPSKITPYGLGSPLSRRRRSTGRCECANPDDRTCSTFCHTSSMHPSLVVVNPFDPNETNVEETGKDLLAYLRRSAATEQEAEGEGRSTGPDVCRKLEIESATASQE</sequence>
<dbReference type="PANTHER" id="PTHR13874:SF9">
    <property type="entry name" value="ENDOTHELIN-2"/>
    <property type="match status" value="1"/>
</dbReference>
<reference evidence="8 9" key="1">
    <citation type="journal article" date="2019" name="Genome Biol. Evol.">
        <title>Whole-Genome Sequencing of the Giant Devil Catfish, Bagarius yarrelli.</title>
        <authorList>
            <person name="Jiang W."/>
            <person name="Lv Y."/>
            <person name="Cheng L."/>
            <person name="Yang K."/>
            <person name="Chao B."/>
            <person name="Wang X."/>
            <person name="Li Y."/>
            <person name="Pan X."/>
            <person name="You X."/>
            <person name="Zhang Y."/>
            <person name="Yang J."/>
            <person name="Li J."/>
            <person name="Zhang X."/>
            <person name="Liu S."/>
            <person name="Sun C."/>
            <person name="Yang J."/>
            <person name="Shi Q."/>
        </authorList>
    </citation>
    <scope>NUCLEOTIDE SEQUENCE [LARGE SCALE GENOMIC DNA]</scope>
    <source>
        <strain evidence="8">JWS20170419001</strain>
        <tissue evidence="8">Muscle</tissue>
    </source>
</reference>
<evidence type="ECO:0000256" key="3">
    <source>
        <dbReference type="ARBA" id="ARBA00022525"/>
    </source>
</evidence>
<dbReference type="GO" id="GO:0031708">
    <property type="term" value="F:endothelin B receptor binding"/>
    <property type="evidence" value="ECO:0007669"/>
    <property type="project" value="TreeGrafter"/>
</dbReference>
<dbReference type="GO" id="GO:0005615">
    <property type="term" value="C:extracellular space"/>
    <property type="evidence" value="ECO:0007669"/>
    <property type="project" value="TreeGrafter"/>
</dbReference>
<feature type="domain" description="Endothelin-like toxin" evidence="7">
    <location>
        <begin position="47"/>
        <end position="68"/>
    </location>
</feature>
<evidence type="ECO:0000256" key="5">
    <source>
        <dbReference type="ARBA" id="ARBA00023322"/>
    </source>
</evidence>
<keyword evidence="6" id="KW-0732">Signal</keyword>
<evidence type="ECO:0000256" key="4">
    <source>
        <dbReference type="ARBA" id="ARBA00022858"/>
    </source>
</evidence>
<accession>A0A556TNS2</accession>
<name>A0A556TNS2_BAGYA</name>
<keyword evidence="3" id="KW-0964">Secreted</keyword>
<dbReference type="GO" id="GO:0006874">
    <property type="term" value="P:intracellular calcium ion homeostasis"/>
    <property type="evidence" value="ECO:0007669"/>
    <property type="project" value="TreeGrafter"/>
</dbReference>
<dbReference type="InterPro" id="IPR020475">
    <property type="entry name" value="Endothelin"/>
</dbReference>
<feature type="domain" description="Endothelin-like toxin" evidence="7">
    <location>
        <begin position="93"/>
        <end position="114"/>
    </location>
</feature>
<dbReference type="PRINTS" id="PR00365">
    <property type="entry name" value="ENDOTHELIN"/>
</dbReference>
<comment type="subcellular location">
    <subcellularLocation>
        <location evidence="1">Secreted</location>
    </subcellularLocation>
</comment>
<dbReference type="GO" id="GO:0014826">
    <property type="term" value="P:vein smooth muscle contraction"/>
    <property type="evidence" value="ECO:0007669"/>
    <property type="project" value="TreeGrafter"/>
</dbReference>
<dbReference type="InterPro" id="IPR019764">
    <property type="entry name" value="Endothelin_toxin_CS"/>
</dbReference>
<feature type="signal peptide" evidence="6">
    <location>
        <begin position="1"/>
        <end position="24"/>
    </location>
</feature>
<dbReference type="GO" id="GO:0005179">
    <property type="term" value="F:hormone activity"/>
    <property type="evidence" value="ECO:0007669"/>
    <property type="project" value="TreeGrafter"/>
</dbReference>
<evidence type="ECO:0000259" key="7">
    <source>
        <dbReference type="SMART" id="SM00272"/>
    </source>
</evidence>
<feature type="chain" id="PRO_5021956274" evidence="6">
    <location>
        <begin position="25"/>
        <end position="176"/>
    </location>
</feature>
<dbReference type="InterPro" id="IPR001928">
    <property type="entry name" value="Endothln-like_toxin"/>
</dbReference>
<keyword evidence="5" id="KW-0839">Vasoconstrictor</keyword>
<evidence type="ECO:0000256" key="2">
    <source>
        <dbReference type="ARBA" id="ARBA00010959"/>
    </source>
</evidence>